<protein>
    <recommendedName>
        <fullName evidence="2">C2H2-type domain-containing protein</fullName>
    </recommendedName>
</protein>
<dbReference type="RefSeq" id="XP_056474184.1">
    <property type="nucleotide sequence ID" value="XM_056618025.1"/>
</dbReference>
<dbReference type="EMBL" id="JAPQKI010000005">
    <property type="protein sequence ID" value="KAJ5098530.1"/>
    <property type="molecule type" value="Genomic_DNA"/>
</dbReference>
<feature type="region of interest" description="Disordered" evidence="1">
    <location>
        <begin position="67"/>
        <end position="104"/>
    </location>
</feature>
<proteinExistence type="predicted"/>
<dbReference type="GeneID" id="81357004"/>
<organism evidence="3 4">
    <name type="scientific">Penicillium argentinense</name>
    <dbReference type="NCBI Taxonomy" id="1131581"/>
    <lineage>
        <taxon>Eukaryota</taxon>
        <taxon>Fungi</taxon>
        <taxon>Dikarya</taxon>
        <taxon>Ascomycota</taxon>
        <taxon>Pezizomycotina</taxon>
        <taxon>Eurotiomycetes</taxon>
        <taxon>Eurotiomycetidae</taxon>
        <taxon>Eurotiales</taxon>
        <taxon>Aspergillaceae</taxon>
        <taxon>Penicillium</taxon>
    </lineage>
</organism>
<dbReference type="OrthoDB" id="4485682at2759"/>
<dbReference type="Pfam" id="PF11917">
    <property type="entry name" value="DUF3435"/>
    <property type="match status" value="1"/>
</dbReference>
<sequence length="723" mass="83286">MEALTPNHFAQSPTAVTLNQNPTCQPRNLLRCHAVDAIFYFPSPINVGVAEGHQTAPALDDIITVQERQSNDRISSDTAGGESTTDPDIETDDTSSDSDSDGYAEGTKTQIAFMKNRWERFCRKQHQKQDTSSDLRWKDPQHALRAAGKREFTKFLYWGLQSIRKIVKAKGLITDEKEKPPLYIEDVIILQETVLRTMEKRFHIGLQRMQQCLYNLMACFTVNRISAMRKLQYKHLQCSIQRDPKGGPPRILLEITYKFAKTHLGVTQGNTFIIPEIIHDPSLMLSPHEFLLGILFDDDAFRAPAIKSRDDLRKLWLEDGRQQLPLPLKAEKANHYVFCKVIATRGVIQIVRDQPISSAALGKQYQTTGEIAGFPNLCTHCNRYGGGTILNQSRLVSDAQQNLIIKHASIRTFLNHYLPRRIGTDMQALMRGLEPDSAMMRAVTRMGRWVDTRRPRELTEAQKAGVEAMPELQEAIHKRDGLARKLKQSGKQSRREVDRHEQLKRNVINTRSRLLYDLRKRVREEFDSSQAVKDIQRQLAAGTAVHDDETRERLVAEENMLPEQIFLLEKLMTWPTSLSLEREWKRRNEAVEAVRMYCRVREGGPRRGRRPKNPTCRDSLSPHSAPTPASTQIPMSYLPREAALRRAEEHIQAAAKPLGCFQCFGNLEESEDRRMKQYSRHKHLLRHFRTTHLDDRHCKYCKMSVEHEDGLRRHAHEKHRLKT</sequence>
<keyword evidence="4" id="KW-1185">Reference proteome</keyword>
<reference evidence="3" key="2">
    <citation type="journal article" date="2023" name="IMA Fungus">
        <title>Comparative genomic study of the Penicillium genus elucidates a diverse pangenome and 15 lateral gene transfer events.</title>
        <authorList>
            <person name="Petersen C."/>
            <person name="Sorensen T."/>
            <person name="Nielsen M.R."/>
            <person name="Sondergaard T.E."/>
            <person name="Sorensen J.L."/>
            <person name="Fitzpatrick D.A."/>
            <person name="Frisvad J.C."/>
            <person name="Nielsen K.L."/>
        </authorList>
    </citation>
    <scope>NUCLEOTIDE SEQUENCE</scope>
    <source>
        <strain evidence="3">IBT 30761</strain>
    </source>
</reference>
<feature type="compositionally biased region" description="Acidic residues" evidence="1">
    <location>
        <begin position="85"/>
        <end position="102"/>
    </location>
</feature>
<evidence type="ECO:0000256" key="1">
    <source>
        <dbReference type="SAM" id="MobiDB-lite"/>
    </source>
</evidence>
<dbReference type="InterPro" id="IPR013087">
    <property type="entry name" value="Znf_C2H2_type"/>
</dbReference>
<name>A0A9W9FEC8_9EURO</name>
<dbReference type="InterPro" id="IPR021842">
    <property type="entry name" value="DUF3435"/>
</dbReference>
<evidence type="ECO:0000313" key="4">
    <source>
        <dbReference type="Proteomes" id="UP001149074"/>
    </source>
</evidence>
<dbReference type="AlphaFoldDB" id="A0A9W9FEC8"/>
<reference evidence="3" key="1">
    <citation type="submission" date="2022-11" db="EMBL/GenBank/DDBJ databases">
        <authorList>
            <person name="Petersen C."/>
        </authorList>
    </citation>
    <scope>NUCLEOTIDE SEQUENCE</scope>
    <source>
        <strain evidence="3">IBT 30761</strain>
    </source>
</reference>
<evidence type="ECO:0000259" key="2">
    <source>
        <dbReference type="PROSITE" id="PS00028"/>
    </source>
</evidence>
<dbReference type="PANTHER" id="PTHR37535">
    <property type="entry name" value="FLUG DOMAIN PROTEIN"/>
    <property type="match status" value="1"/>
</dbReference>
<evidence type="ECO:0000313" key="3">
    <source>
        <dbReference type="EMBL" id="KAJ5098530.1"/>
    </source>
</evidence>
<feature type="compositionally biased region" description="Polar residues" evidence="1">
    <location>
        <begin position="616"/>
        <end position="632"/>
    </location>
</feature>
<feature type="region of interest" description="Disordered" evidence="1">
    <location>
        <begin position="602"/>
        <end position="632"/>
    </location>
</feature>
<dbReference type="PANTHER" id="PTHR37535:SF2">
    <property type="entry name" value="FINGER DOMAIN PROTEIN, PUTATIVE (AFU_ORTHOLOGUE AFUA_6G09300)-RELATED"/>
    <property type="match status" value="1"/>
</dbReference>
<accession>A0A9W9FEC8</accession>
<feature type="domain" description="C2H2-type" evidence="2">
    <location>
        <begin position="698"/>
        <end position="719"/>
    </location>
</feature>
<gene>
    <name evidence="3" type="ORF">N7532_005531</name>
</gene>
<comment type="caution">
    <text evidence="3">The sequence shown here is derived from an EMBL/GenBank/DDBJ whole genome shotgun (WGS) entry which is preliminary data.</text>
</comment>
<dbReference type="PROSITE" id="PS00028">
    <property type="entry name" value="ZINC_FINGER_C2H2_1"/>
    <property type="match status" value="1"/>
</dbReference>
<dbReference type="Proteomes" id="UP001149074">
    <property type="component" value="Unassembled WGS sequence"/>
</dbReference>